<dbReference type="PANTHER" id="PTHR15710">
    <property type="entry name" value="E3 UBIQUITIN-PROTEIN LIGASE PRAJA"/>
    <property type="match status" value="1"/>
</dbReference>
<organism evidence="7 8">
    <name type="scientific">Oryza sativa subsp. japonica</name>
    <name type="common">Rice</name>
    <dbReference type="NCBI Taxonomy" id="39947"/>
    <lineage>
        <taxon>Eukaryota</taxon>
        <taxon>Viridiplantae</taxon>
        <taxon>Streptophyta</taxon>
        <taxon>Embryophyta</taxon>
        <taxon>Tracheophyta</taxon>
        <taxon>Spermatophyta</taxon>
        <taxon>Magnoliopsida</taxon>
        <taxon>Liliopsida</taxon>
        <taxon>Poales</taxon>
        <taxon>Poaceae</taxon>
        <taxon>BOP clade</taxon>
        <taxon>Oryzoideae</taxon>
        <taxon>Oryzeae</taxon>
        <taxon>Oryzinae</taxon>
        <taxon>Oryza</taxon>
        <taxon>Oryza sativa</taxon>
    </lineage>
</organism>
<protein>
    <submittedName>
        <fullName evidence="7">Os09g0446275 protein</fullName>
    </submittedName>
</protein>
<dbReference type="SUPFAM" id="SSF57850">
    <property type="entry name" value="RING/U-box"/>
    <property type="match status" value="1"/>
</dbReference>
<keyword evidence="2 4" id="KW-0863">Zinc-finger</keyword>
<feature type="region of interest" description="Disordered" evidence="5">
    <location>
        <begin position="223"/>
        <end position="264"/>
    </location>
</feature>
<dbReference type="AlphaFoldDB" id="A0A0P0XN47"/>
<proteinExistence type="predicted"/>
<dbReference type="SMR" id="A0A0P0XN47"/>
<evidence type="ECO:0000256" key="5">
    <source>
        <dbReference type="SAM" id="MobiDB-lite"/>
    </source>
</evidence>
<dbReference type="PROSITE" id="PS50089">
    <property type="entry name" value="ZF_RING_2"/>
    <property type="match status" value="1"/>
</dbReference>
<feature type="non-terminal residue" evidence="7">
    <location>
        <position position="1"/>
    </location>
</feature>
<dbReference type="Gene3D" id="3.30.40.10">
    <property type="entry name" value="Zinc/RING finger domain, C3HC4 (zinc finger)"/>
    <property type="match status" value="1"/>
</dbReference>
<reference evidence="7 8" key="2">
    <citation type="journal article" date="2013" name="Plant Cell Physiol.">
        <title>Rice Annotation Project Database (RAP-DB): an integrative and interactive database for rice genomics.</title>
        <authorList>
            <person name="Sakai H."/>
            <person name="Lee S.S."/>
            <person name="Tanaka T."/>
            <person name="Numa H."/>
            <person name="Kim J."/>
            <person name="Kawahara Y."/>
            <person name="Wakimoto H."/>
            <person name="Yang C.C."/>
            <person name="Iwamoto M."/>
            <person name="Abe T."/>
            <person name="Yamada Y."/>
            <person name="Muto A."/>
            <person name="Inokuchi H."/>
            <person name="Ikemura T."/>
            <person name="Matsumoto T."/>
            <person name="Sasaki T."/>
            <person name="Itoh T."/>
        </authorList>
    </citation>
    <scope>NUCLEOTIDE SEQUENCE [LARGE SCALE GENOMIC DNA]</scope>
    <source>
        <strain evidence="8">cv. Nipponbare</strain>
    </source>
</reference>
<dbReference type="Gramene" id="Os09t0446275-00">
    <property type="protein sequence ID" value="Os09t0446275-00"/>
    <property type="gene ID" value="Os09g0446275"/>
</dbReference>
<feature type="domain" description="RING-type" evidence="6">
    <location>
        <begin position="173"/>
        <end position="214"/>
    </location>
</feature>
<reference evidence="8" key="1">
    <citation type="journal article" date="2005" name="Nature">
        <title>The map-based sequence of the rice genome.</title>
        <authorList>
            <consortium name="International rice genome sequencing project (IRGSP)"/>
            <person name="Matsumoto T."/>
            <person name="Wu J."/>
            <person name="Kanamori H."/>
            <person name="Katayose Y."/>
            <person name="Fujisawa M."/>
            <person name="Namiki N."/>
            <person name="Mizuno H."/>
            <person name="Yamamoto K."/>
            <person name="Antonio B.A."/>
            <person name="Baba T."/>
            <person name="Sakata K."/>
            <person name="Nagamura Y."/>
            <person name="Aoki H."/>
            <person name="Arikawa K."/>
            <person name="Arita K."/>
            <person name="Bito T."/>
            <person name="Chiden Y."/>
            <person name="Fujitsuka N."/>
            <person name="Fukunaka R."/>
            <person name="Hamada M."/>
            <person name="Harada C."/>
            <person name="Hayashi A."/>
            <person name="Hijishita S."/>
            <person name="Honda M."/>
            <person name="Hosokawa S."/>
            <person name="Ichikawa Y."/>
            <person name="Idonuma A."/>
            <person name="Iijima M."/>
            <person name="Ikeda M."/>
            <person name="Ikeno M."/>
            <person name="Ito K."/>
            <person name="Ito S."/>
            <person name="Ito T."/>
            <person name="Ito Y."/>
            <person name="Ito Y."/>
            <person name="Iwabuchi A."/>
            <person name="Kamiya K."/>
            <person name="Karasawa W."/>
            <person name="Kurita K."/>
            <person name="Katagiri S."/>
            <person name="Kikuta A."/>
            <person name="Kobayashi H."/>
            <person name="Kobayashi N."/>
            <person name="Machita K."/>
            <person name="Maehara T."/>
            <person name="Masukawa M."/>
            <person name="Mizubayashi T."/>
            <person name="Mukai Y."/>
            <person name="Nagasaki H."/>
            <person name="Nagata Y."/>
            <person name="Naito S."/>
            <person name="Nakashima M."/>
            <person name="Nakama Y."/>
            <person name="Nakamichi Y."/>
            <person name="Nakamura M."/>
            <person name="Meguro A."/>
            <person name="Negishi M."/>
            <person name="Ohta I."/>
            <person name="Ohta T."/>
            <person name="Okamoto M."/>
            <person name="Ono N."/>
            <person name="Saji S."/>
            <person name="Sakaguchi M."/>
            <person name="Sakai K."/>
            <person name="Shibata M."/>
            <person name="Shimokawa T."/>
            <person name="Song J."/>
            <person name="Takazaki Y."/>
            <person name="Terasawa K."/>
            <person name="Tsugane M."/>
            <person name="Tsuji K."/>
            <person name="Ueda S."/>
            <person name="Waki K."/>
            <person name="Yamagata H."/>
            <person name="Yamamoto M."/>
            <person name="Yamamoto S."/>
            <person name="Yamane H."/>
            <person name="Yoshiki S."/>
            <person name="Yoshihara R."/>
            <person name="Yukawa K."/>
            <person name="Zhong H."/>
            <person name="Yano M."/>
            <person name="Yuan Q."/>
            <person name="Ouyang S."/>
            <person name="Liu J."/>
            <person name="Jones K.M."/>
            <person name="Gansberger K."/>
            <person name="Moffat K."/>
            <person name="Hill J."/>
            <person name="Bera J."/>
            <person name="Fadrosh D."/>
            <person name="Jin S."/>
            <person name="Johri S."/>
            <person name="Kim M."/>
            <person name="Overton L."/>
            <person name="Reardon M."/>
            <person name="Tsitrin T."/>
            <person name="Vuong H."/>
            <person name="Weaver B."/>
            <person name="Ciecko A."/>
            <person name="Tallon L."/>
            <person name="Jackson J."/>
            <person name="Pai G."/>
            <person name="Aken S.V."/>
            <person name="Utterback T."/>
            <person name="Reidmuller S."/>
            <person name="Feldblyum T."/>
            <person name="Hsiao J."/>
            <person name="Zismann V."/>
            <person name="Iobst S."/>
            <person name="de Vazeille A.R."/>
            <person name="Buell C.R."/>
            <person name="Ying K."/>
            <person name="Li Y."/>
            <person name="Lu T."/>
            <person name="Huang Y."/>
            <person name="Zhao Q."/>
            <person name="Feng Q."/>
            <person name="Zhang L."/>
            <person name="Zhu J."/>
            <person name="Weng Q."/>
            <person name="Mu J."/>
            <person name="Lu Y."/>
            <person name="Fan D."/>
            <person name="Liu Y."/>
            <person name="Guan J."/>
            <person name="Zhang Y."/>
            <person name="Yu S."/>
            <person name="Liu X."/>
            <person name="Zhang Y."/>
            <person name="Hong G."/>
            <person name="Han B."/>
            <person name="Choisne N."/>
            <person name="Demange N."/>
            <person name="Orjeda G."/>
            <person name="Samain S."/>
            <person name="Cattolico L."/>
            <person name="Pelletier E."/>
            <person name="Couloux A."/>
            <person name="Segurens B."/>
            <person name="Wincker P."/>
            <person name="D'Hont A."/>
            <person name="Scarpelli C."/>
            <person name="Weissenbach J."/>
            <person name="Salanoubat M."/>
            <person name="Quetier F."/>
            <person name="Yu Y."/>
            <person name="Kim H.R."/>
            <person name="Rambo T."/>
            <person name="Currie J."/>
            <person name="Collura K."/>
            <person name="Luo M."/>
            <person name="Yang T."/>
            <person name="Ammiraju J.S.S."/>
            <person name="Engler F."/>
            <person name="Soderlund C."/>
            <person name="Wing R.A."/>
            <person name="Palmer L.E."/>
            <person name="de la Bastide M."/>
            <person name="Spiegel L."/>
            <person name="Nascimento L."/>
            <person name="Zutavern T."/>
            <person name="O'Shaughnessy A."/>
            <person name="Dike S."/>
            <person name="Dedhia N."/>
            <person name="Preston R."/>
            <person name="Balija V."/>
            <person name="McCombie W.R."/>
            <person name="Chow T."/>
            <person name="Chen H."/>
            <person name="Chung M."/>
            <person name="Chen C."/>
            <person name="Shaw J."/>
            <person name="Wu H."/>
            <person name="Hsiao K."/>
            <person name="Chao Y."/>
            <person name="Chu M."/>
            <person name="Cheng C."/>
            <person name="Hour A."/>
            <person name="Lee P."/>
            <person name="Lin S."/>
            <person name="Lin Y."/>
            <person name="Liou J."/>
            <person name="Liu S."/>
            <person name="Hsing Y."/>
            <person name="Raghuvanshi S."/>
            <person name="Mohanty A."/>
            <person name="Bharti A.K."/>
            <person name="Gaur A."/>
            <person name="Gupta V."/>
            <person name="Kumar D."/>
            <person name="Ravi V."/>
            <person name="Vij S."/>
            <person name="Kapur A."/>
            <person name="Khurana P."/>
            <person name="Khurana P."/>
            <person name="Khurana J.P."/>
            <person name="Tyagi A.K."/>
            <person name="Gaikwad K."/>
            <person name="Singh A."/>
            <person name="Dalal V."/>
            <person name="Srivastava S."/>
            <person name="Dixit A."/>
            <person name="Pal A.K."/>
            <person name="Ghazi I.A."/>
            <person name="Yadav M."/>
            <person name="Pandit A."/>
            <person name="Bhargava A."/>
            <person name="Sureshbabu K."/>
            <person name="Batra K."/>
            <person name="Sharma T.R."/>
            <person name="Mohapatra T."/>
            <person name="Singh N.K."/>
            <person name="Messing J."/>
            <person name="Nelson A.B."/>
            <person name="Fuks G."/>
            <person name="Kavchok S."/>
            <person name="Keizer G."/>
            <person name="Linton E."/>
            <person name="Llaca V."/>
            <person name="Song R."/>
            <person name="Tanyolac B."/>
            <person name="Young S."/>
            <person name="Ho-Il K."/>
            <person name="Hahn J.H."/>
            <person name="Sangsakoo G."/>
            <person name="Vanavichit A."/>
            <person name="de Mattos Luiz.A.T."/>
            <person name="Zimmer P.D."/>
            <person name="Malone G."/>
            <person name="Dellagostin O."/>
            <person name="de Oliveira A.C."/>
            <person name="Bevan M."/>
            <person name="Bancroft I."/>
            <person name="Minx P."/>
            <person name="Cordum H."/>
            <person name="Wilson R."/>
            <person name="Cheng Z."/>
            <person name="Jin W."/>
            <person name="Jiang J."/>
            <person name="Leong S.A."/>
            <person name="Iwama H."/>
            <person name="Gojobori T."/>
            <person name="Itoh T."/>
            <person name="Niimura Y."/>
            <person name="Fujii Y."/>
            <person name="Habara T."/>
            <person name="Sakai H."/>
            <person name="Sato Y."/>
            <person name="Wilson G."/>
            <person name="Kumar K."/>
            <person name="McCouch S."/>
            <person name="Juretic N."/>
            <person name="Hoen D."/>
            <person name="Wright S."/>
            <person name="Bruskiewich R."/>
            <person name="Bureau T."/>
            <person name="Miyao A."/>
            <person name="Hirochika H."/>
            <person name="Nishikawa T."/>
            <person name="Kadowaki K."/>
            <person name="Sugiura M."/>
            <person name="Burr B."/>
            <person name="Sasaki T."/>
        </authorList>
    </citation>
    <scope>NUCLEOTIDE SEQUENCE [LARGE SCALE GENOMIC DNA]</scope>
    <source>
        <strain evidence="8">cv. Nipponbare</strain>
    </source>
</reference>
<dbReference type="GO" id="GO:0006511">
    <property type="term" value="P:ubiquitin-dependent protein catabolic process"/>
    <property type="evidence" value="ECO:0000318"/>
    <property type="project" value="GO_Central"/>
</dbReference>
<dbReference type="PaxDb" id="39947-A0A0P0XN47"/>
<feature type="compositionally biased region" description="Low complexity" evidence="5">
    <location>
        <begin position="117"/>
        <end position="134"/>
    </location>
</feature>
<evidence type="ECO:0000256" key="2">
    <source>
        <dbReference type="ARBA" id="ARBA00022771"/>
    </source>
</evidence>
<keyword evidence="3" id="KW-0862">Zinc</keyword>
<dbReference type="InterPro" id="IPR013083">
    <property type="entry name" value="Znf_RING/FYVE/PHD"/>
</dbReference>
<dbReference type="EMBL" id="AP014965">
    <property type="protein sequence ID" value="BAT08343.1"/>
    <property type="molecule type" value="Genomic_DNA"/>
</dbReference>
<dbReference type="GO" id="GO:0061630">
    <property type="term" value="F:ubiquitin protein ligase activity"/>
    <property type="evidence" value="ECO:0000318"/>
    <property type="project" value="GO_Central"/>
</dbReference>
<feature type="compositionally biased region" description="Acidic residues" evidence="5">
    <location>
        <begin position="228"/>
        <end position="239"/>
    </location>
</feature>
<dbReference type="InParanoid" id="A0A0P0XN47"/>
<reference evidence="7 8" key="3">
    <citation type="journal article" date="2013" name="Rice">
        <title>Improvement of the Oryza sativa Nipponbare reference genome using next generation sequence and optical map data.</title>
        <authorList>
            <person name="Kawahara Y."/>
            <person name="de la Bastide M."/>
            <person name="Hamilton J.P."/>
            <person name="Kanamori H."/>
            <person name="McCombie W.R."/>
            <person name="Ouyang S."/>
            <person name="Schwartz D.C."/>
            <person name="Tanaka T."/>
            <person name="Wu J."/>
            <person name="Zhou S."/>
            <person name="Childs K.L."/>
            <person name="Davidson R.M."/>
            <person name="Lin H."/>
            <person name="Quesada-Ocampo L."/>
            <person name="Vaillancourt B."/>
            <person name="Sakai H."/>
            <person name="Lee S.S."/>
            <person name="Kim J."/>
            <person name="Numa H."/>
            <person name="Itoh T."/>
            <person name="Buell C.R."/>
            <person name="Matsumoto T."/>
        </authorList>
    </citation>
    <scope>NUCLEOTIDE SEQUENCE [LARGE SCALE GENOMIC DNA]</scope>
    <source>
        <strain evidence="8">cv. Nipponbare</strain>
    </source>
</reference>
<dbReference type="InterPro" id="IPR001841">
    <property type="entry name" value="Znf_RING"/>
</dbReference>
<dbReference type="Proteomes" id="UP000059680">
    <property type="component" value="Chromosome 9"/>
</dbReference>
<evidence type="ECO:0000256" key="4">
    <source>
        <dbReference type="PROSITE-ProRule" id="PRU00175"/>
    </source>
</evidence>
<dbReference type="PANTHER" id="PTHR15710:SF230">
    <property type="entry name" value="OS08G0464400 PROTEIN"/>
    <property type="match status" value="1"/>
</dbReference>
<sequence length="298" mass="32206">EITNTNGSQQEAVLLRRPLLATHRYSASREEAEHLVVVFLGHDGAASALVRAAASAADERRHLFVGYGCPVLLPQARRSGHVREAPVPAVLVQDERDLPNYRSAGGGGDDDGSFSLPAPAATPSTRTPRTAPSPVDSLECVSLFSSRSSTVWTVAKQTGLRSVTVGSDTAVACAVCTDDLPPAATACRLPCGHLYHADCFVQWLSRRNSCPVCRRRVPLFPDHGAAYTDEDEDEDEEEIAPSPPPPHGPETTATDDHRPRSLPGASWIGRICRRLLGYTETSHPRQLNRCSGDTTQQW</sequence>
<dbReference type="STRING" id="39947.A0A0P0XN47"/>
<keyword evidence="1" id="KW-0479">Metal-binding</keyword>
<gene>
    <name evidence="7" type="ordered locus">Os09g0446275</name>
    <name evidence="7" type="ORF">OSNPB_090446275</name>
</gene>
<evidence type="ECO:0000313" key="7">
    <source>
        <dbReference type="EMBL" id="BAT08343.1"/>
    </source>
</evidence>
<dbReference type="eggNOG" id="KOG0800">
    <property type="taxonomic scope" value="Eukaryota"/>
</dbReference>
<evidence type="ECO:0000313" key="8">
    <source>
        <dbReference type="Proteomes" id="UP000059680"/>
    </source>
</evidence>
<dbReference type="GO" id="GO:0008270">
    <property type="term" value="F:zinc ion binding"/>
    <property type="evidence" value="ECO:0007669"/>
    <property type="project" value="UniProtKB-KW"/>
</dbReference>
<evidence type="ECO:0000259" key="6">
    <source>
        <dbReference type="PROSITE" id="PS50089"/>
    </source>
</evidence>
<evidence type="ECO:0000256" key="1">
    <source>
        <dbReference type="ARBA" id="ARBA00022723"/>
    </source>
</evidence>
<name>A0A0P0XN47_ORYSJ</name>
<keyword evidence="8" id="KW-1185">Reference proteome</keyword>
<feature type="region of interest" description="Disordered" evidence="5">
    <location>
        <begin position="93"/>
        <end position="135"/>
    </location>
</feature>
<dbReference type="FunFam" id="3.30.40.10:FF:000415">
    <property type="entry name" value="E3 ubiquitin-protein ligase RNF181"/>
    <property type="match status" value="1"/>
</dbReference>
<dbReference type="Pfam" id="PF13639">
    <property type="entry name" value="zf-RING_2"/>
    <property type="match status" value="1"/>
</dbReference>
<dbReference type="SMART" id="SM00184">
    <property type="entry name" value="RING"/>
    <property type="match status" value="1"/>
</dbReference>
<evidence type="ECO:0000256" key="3">
    <source>
        <dbReference type="ARBA" id="ARBA00022833"/>
    </source>
</evidence>
<accession>A0A0P0XN47</accession>